<evidence type="ECO:0000313" key="1">
    <source>
        <dbReference type="EMBL" id="KEI65887.1"/>
    </source>
</evidence>
<keyword evidence="2" id="KW-1185">Reference proteome</keyword>
<dbReference type="Proteomes" id="UP000027395">
    <property type="component" value="Chromosome"/>
</dbReference>
<dbReference type="EMBL" id="CM002803">
    <property type="protein sequence ID" value="KEI65887.1"/>
    <property type="molecule type" value="Genomic_DNA"/>
</dbReference>
<protein>
    <submittedName>
        <fullName evidence="1">Uncharacterized protein</fullName>
    </submittedName>
</protein>
<dbReference type="HOGENOM" id="CLU_189892_1_0_3"/>
<sequence>MTELLECVIARLKTLPSSQQDAIATMILEELEDEYRWDESFTRSPDLLSKLAAEAMAEYRAGKTQELDPETL</sequence>
<dbReference type="STRING" id="388467.A19Y_0717"/>
<proteinExistence type="predicted"/>
<name>A0A073CDB5_PLAA1</name>
<organism evidence="1 2">
    <name type="scientific">Planktothrix agardhii (strain NIVA-CYA 126/8)</name>
    <dbReference type="NCBI Taxonomy" id="388467"/>
    <lineage>
        <taxon>Bacteria</taxon>
        <taxon>Bacillati</taxon>
        <taxon>Cyanobacteriota</taxon>
        <taxon>Cyanophyceae</taxon>
        <taxon>Oscillatoriophycideae</taxon>
        <taxon>Oscillatoriales</taxon>
        <taxon>Microcoleaceae</taxon>
        <taxon>Planktothrix</taxon>
    </lineage>
</organism>
<reference evidence="1 2" key="1">
    <citation type="journal article" date="2014" name="Appl. Environ. Microbiol.">
        <title>Elucidation of insertion elements encoded on plasmids and in vitro construction of shuttle vectors from the toxic cyanobacterium Planktothrix.</title>
        <authorList>
            <person name="Christiansen G."/>
            <person name="Goesmann A."/>
            <person name="Kurmayer R."/>
        </authorList>
    </citation>
    <scope>NUCLEOTIDE SEQUENCE [LARGE SCALE GENOMIC DNA]</scope>
    <source>
        <strain evidence="1 2">NIVA-CYA 126/8</strain>
    </source>
</reference>
<dbReference type="AlphaFoldDB" id="A0A073CDB5"/>
<gene>
    <name evidence="1" type="ORF">A19Y_0717</name>
</gene>
<dbReference type="eggNOG" id="ENOG5032Z92">
    <property type="taxonomic scope" value="Bacteria"/>
</dbReference>
<evidence type="ECO:0000313" key="2">
    <source>
        <dbReference type="Proteomes" id="UP000027395"/>
    </source>
</evidence>
<accession>A0A073CDB5</accession>
<dbReference type="RefSeq" id="WP_027249259.1">
    <property type="nucleotide sequence ID" value="NZ_CM002803.1"/>
</dbReference>
<dbReference type="PATRIC" id="fig|388467.6.peg.659"/>